<accession>A0ABM0JF72</accession>
<dbReference type="GeneID" id="101846946"/>
<keyword evidence="8" id="KW-1185">Reference proteome</keyword>
<dbReference type="SUPFAM" id="SSF46458">
    <property type="entry name" value="Globin-like"/>
    <property type="match status" value="1"/>
</dbReference>
<dbReference type="PROSITE" id="PS01033">
    <property type="entry name" value="GLOBIN"/>
    <property type="match status" value="1"/>
</dbReference>
<keyword evidence="4" id="KW-0408">Iron</keyword>
<dbReference type="InterPro" id="IPR009050">
    <property type="entry name" value="Globin-like_sf"/>
</dbReference>
<keyword evidence="6" id="KW-0561">Oxygen transport</keyword>
<reference evidence="9" key="1">
    <citation type="submission" date="2025-08" db="UniProtKB">
        <authorList>
            <consortium name="RefSeq"/>
        </authorList>
    </citation>
    <scope>IDENTIFICATION</scope>
</reference>
<evidence type="ECO:0000256" key="2">
    <source>
        <dbReference type="ARBA" id="ARBA00022617"/>
    </source>
</evidence>
<dbReference type="Proteomes" id="UP000694888">
    <property type="component" value="Unplaced"/>
</dbReference>
<comment type="similarity">
    <text evidence="6">Belongs to the globin family.</text>
</comment>
<evidence type="ECO:0000259" key="7">
    <source>
        <dbReference type="PROSITE" id="PS01033"/>
    </source>
</evidence>
<keyword evidence="3" id="KW-0479">Metal-binding</keyword>
<evidence type="ECO:0000313" key="8">
    <source>
        <dbReference type="Proteomes" id="UP000694888"/>
    </source>
</evidence>
<organism evidence="8 9">
    <name type="scientific">Aplysia californica</name>
    <name type="common">California sea hare</name>
    <dbReference type="NCBI Taxonomy" id="6500"/>
    <lineage>
        <taxon>Eukaryota</taxon>
        <taxon>Metazoa</taxon>
        <taxon>Spiralia</taxon>
        <taxon>Lophotrochozoa</taxon>
        <taxon>Mollusca</taxon>
        <taxon>Gastropoda</taxon>
        <taxon>Heterobranchia</taxon>
        <taxon>Euthyneura</taxon>
        <taxon>Tectipleura</taxon>
        <taxon>Aplysiida</taxon>
        <taxon>Aplysioidea</taxon>
        <taxon>Aplysiidae</taxon>
        <taxon>Aplysia</taxon>
    </lineage>
</organism>
<dbReference type="InterPro" id="IPR050532">
    <property type="entry name" value="Globin-like_OT"/>
</dbReference>
<evidence type="ECO:0000256" key="5">
    <source>
        <dbReference type="ARBA" id="ARBA00030087"/>
    </source>
</evidence>
<keyword evidence="6" id="KW-0813">Transport</keyword>
<dbReference type="PANTHER" id="PTHR46458">
    <property type="entry name" value="BLR2807 PROTEIN"/>
    <property type="match status" value="1"/>
</dbReference>
<keyword evidence="2 6" id="KW-0349">Heme</keyword>
<dbReference type="InterPro" id="IPR012292">
    <property type="entry name" value="Globin/Proto"/>
</dbReference>
<feature type="domain" description="Globin" evidence="7">
    <location>
        <begin position="50"/>
        <end position="199"/>
    </location>
</feature>
<dbReference type="PANTHER" id="PTHR46458:SF5">
    <property type="entry name" value="GLOBIN FAMILY PROFILE DOMAIN-CONTAINING PROTEIN"/>
    <property type="match status" value="1"/>
</dbReference>
<gene>
    <name evidence="9" type="primary">LOC101846946</name>
</gene>
<dbReference type="Pfam" id="PF00042">
    <property type="entry name" value="Globin"/>
    <property type="match status" value="1"/>
</dbReference>
<dbReference type="InterPro" id="IPR000971">
    <property type="entry name" value="Globin"/>
</dbReference>
<name>A0ABM0JF72_APLCA</name>
<protein>
    <recommendedName>
        <fullName evidence="1">Globin</fullName>
    </recommendedName>
    <alternativeName>
        <fullName evidence="5">Myoglobin</fullName>
    </alternativeName>
</protein>
<evidence type="ECO:0000313" key="9">
    <source>
        <dbReference type="RefSeq" id="XP_005092316.1"/>
    </source>
</evidence>
<dbReference type="Gene3D" id="1.10.490.10">
    <property type="entry name" value="Globins"/>
    <property type="match status" value="1"/>
</dbReference>
<evidence type="ECO:0000256" key="1">
    <source>
        <dbReference type="ARBA" id="ARBA00013895"/>
    </source>
</evidence>
<evidence type="ECO:0000256" key="3">
    <source>
        <dbReference type="ARBA" id="ARBA00022723"/>
    </source>
</evidence>
<proteinExistence type="inferred from homology"/>
<evidence type="ECO:0000256" key="4">
    <source>
        <dbReference type="ARBA" id="ARBA00023004"/>
    </source>
</evidence>
<sequence>MFAILSRLGCRKCASFFQHDNDNNNKTEKSFSELDVKTKEEEGDSKNKCCLSTRQVFSLKQSWKAIMRDDVGFGIEMFIRLFKTSSHLQTMFQGFKDIRSDDELRSNEALEYHATLVMTTLDDAITHIDNYDFVKQLLSKTGASHVKFAGFKSTNFLAIKEPFLEAVRVTLGDRYTENMQNIYTIAIIFILETLKQGMEEALEKAGSSEVAQGNIRV</sequence>
<evidence type="ECO:0000256" key="6">
    <source>
        <dbReference type="RuleBase" id="RU000356"/>
    </source>
</evidence>
<dbReference type="RefSeq" id="XP_005092316.1">
    <property type="nucleotide sequence ID" value="XM_005092259.2"/>
</dbReference>